<sequence length="205" mass="23630">MDLKNLTNTFNDHISQIVELVTDESINHPFGFTFTFNTKNLEKYNKGVNEAYERESFVDLFEKLDGMKNHCLYWFEIEDKKQRDTLIGLLNTYRENKKEVGYRTVPAKALKNYEGSQSNVIYVGVRTGKGEYTKQKHSNIAGRINQHLGYYGTNATQGLQLCSYASGLDINITLKVFQFSNLGDDYLKLIEKAVARHFKPHCGRH</sequence>
<organism evidence="1 2">
    <name type="scientific">Arenibacter antarcticus</name>
    <dbReference type="NCBI Taxonomy" id="2040469"/>
    <lineage>
        <taxon>Bacteria</taxon>
        <taxon>Pseudomonadati</taxon>
        <taxon>Bacteroidota</taxon>
        <taxon>Flavobacteriia</taxon>
        <taxon>Flavobacteriales</taxon>
        <taxon>Flavobacteriaceae</taxon>
        <taxon>Arenibacter</taxon>
    </lineage>
</organism>
<gene>
    <name evidence="1" type="ORF">ACFS1K_01230</name>
</gene>
<reference evidence="2" key="1">
    <citation type="journal article" date="2019" name="Int. J. Syst. Evol. Microbiol.">
        <title>The Global Catalogue of Microorganisms (GCM) 10K type strain sequencing project: providing services to taxonomists for standard genome sequencing and annotation.</title>
        <authorList>
            <consortium name="The Broad Institute Genomics Platform"/>
            <consortium name="The Broad Institute Genome Sequencing Center for Infectious Disease"/>
            <person name="Wu L."/>
            <person name="Ma J."/>
        </authorList>
    </citation>
    <scope>NUCLEOTIDE SEQUENCE [LARGE SCALE GENOMIC DNA]</scope>
    <source>
        <strain evidence="2">KCTC 52924</strain>
    </source>
</reference>
<protein>
    <recommendedName>
        <fullName evidence="3">GIY-YIG domain-containing protein</fullName>
    </recommendedName>
</protein>
<evidence type="ECO:0000313" key="2">
    <source>
        <dbReference type="Proteomes" id="UP001597532"/>
    </source>
</evidence>
<name>A0ABW5VBF6_9FLAO</name>
<evidence type="ECO:0008006" key="3">
    <source>
        <dbReference type="Google" id="ProtNLM"/>
    </source>
</evidence>
<dbReference type="Proteomes" id="UP001597532">
    <property type="component" value="Unassembled WGS sequence"/>
</dbReference>
<comment type="caution">
    <text evidence="1">The sequence shown here is derived from an EMBL/GenBank/DDBJ whole genome shotgun (WGS) entry which is preliminary data.</text>
</comment>
<proteinExistence type="predicted"/>
<dbReference type="RefSeq" id="WP_251807651.1">
    <property type="nucleotide sequence ID" value="NZ_CP166679.1"/>
</dbReference>
<accession>A0ABW5VBF6</accession>
<evidence type="ECO:0000313" key="1">
    <source>
        <dbReference type="EMBL" id="MFD2788377.1"/>
    </source>
</evidence>
<keyword evidence="2" id="KW-1185">Reference proteome</keyword>
<dbReference type="EMBL" id="JBHUOK010000002">
    <property type="protein sequence ID" value="MFD2788377.1"/>
    <property type="molecule type" value="Genomic_DNA"/>
</dbReference>